<dbReference type="Gene3D" id="3.30.420.10">
    <property type="entry name" value="Ribonuclease H-like superfamily/Ribonuclease H"/>
    <property type="match status" value="1"/>
</dbReference>
<dbReference type="PANTHER" id="PTHR47331">
    <property type="entry name" value="PHD-TYPE DOMAIN-CONTAINING PROTEIN"/>
    <property type="match status" value="1"/>
</dbReference>
<reference evidence="2 3" key="1">
    <citation type="submission" date="2022-01" db="EMBL/GenBank/DDBJ databases">
        <title>A high-quality chromosome-level genome assembly of rohu carp, Labeo rohita.</title>
        <authorList>
            <person name="Arick M.A. II"/>
            <person name="Hsu C.-Y."/>
            <person name="Magbanua Z."/>
            <person name="Pechanova O."/>
            <person name="Grover C."/>
            <person name="Miller E."/>
            <person name="Thrash A."/>
            <person name="Ezzel L."/>
            <person name="Alam S."/>
            <person name="Benzie J."/>
            <person name="Hamilton M."/>
            <person name="Karsi A."/>
            <person name="Lawrence M.L."/>
            <person name="Peterson D.G."/>
        </authorList>
    </citation>
    <scope>NUCLEOTIDE SEQUENCE [LARGE SCALE GENOMIC DNA]</scope>
    <source>
        <strain evidence="3">BAU-BD-2019</strain>
        <tissue evidence="2">Blood</tissue>
    </source>
</reference>
<dbReference type="InterPro" id="IPR036397">
    <property type="entry name" value="RNaseH_sf"/>
</dbReference>
<dbReference type="InterPro" id="IPR012337">
    <property type="entry name" value="RNaseH-like_sf"/>
</dbReference>
<evidence type="ECO:0000259" key="1">
    <source>
        <dbReference type="PROSITE" id="PS50994"/>
    </source>
</evidence>
<dbReference type="Proteomes" id="UP000830375">
    <property type="component" value="Unassembled WGS sequence"/>
</dbReference>
<sequence length="1299" mass="149144">MVSDPVFGYIQDKQQGVSKTVCKQMHPTVLHIYRKLTAVIPQAKDTEKRSNIVSTQTCGHTGAGNEKCLLSIIPVKVKSGKGQKVVQTYAFLDPGSSASFCSEQLMNELNIRGKRINIFLRTMGQEQPVSCNVITGLEVSGINNNKFFSLPEVYTQKKMPVNSDNIVTQEDISKWPYLDRVTIPHIEANIGLLIGANASQVMEPWEIINSYGDGPYAIRTLLGWVVNGLSETSSNCKDETGTPSVTVNRISIRRLEELLQSQYNHDFSENVVEKEEMSREDLQFMEIMMNSVKMQDGHYSLRLPFRNNDVVLPNNLSVAKQRCNGLRKRLERNELLHEEYTHFLSDVLEKGYAEKVPECQLDRDDGKVKVAEEDVDFLRFLWWSDGNLKQEVTTYRMIVHLFGAVSSPSCACYALRRTAEDNQALFSSEVINTVFDCFYVDDCLKSIFHLIMAFAMVQDLVALCQKGRFCLTKWTSNSRKVLQSVPEEYRSKDIQYLDLDRDKLPVERTLGLQWCAEADTFQFKLQLKPHQCTRRGILSTVSSVYDPMGFLAPLMLPAKLLLQEMCRQNLSWDEDISPALQRQWTCWISELDEVAEFQVGRCLKPTDFGQIMHACLHHFSDASERGYGMVTYLRMRNSDDKVHVTFLLGKSRVAPLKPLTIPRLELTAAVLSVKVDQMLRRELRLQLENSVFWTDSQTVLKYIKNEDKRFQTFVANRVSYIRDRTLLQQWRYVATKENPADDASRGMHIKAFMHSKRWIAGPSFLWRAEEYQLDPKEQIVNVHEDDDPEIKKDLRLNAVILQDVQNASNCLITYFSDWKKLKVAVAWILKVKKLLKRICLKRKELLLLERNCNATKAIIDAQMKSFKATLGGQILSLEDLFEAEIAIVRFSQQQEFQDEIEQLKHGSCGVKKESSIYRLDPVLDDKLIRVGGRLRKAAMPIESKHPIILSKNHHVSNLLLRHIHDQLGHCGRNHMLSKLRQTYWITNANAAARKVISKCIVCRRCRGKMGEQKMSDLPLERITPDLPPFTNTGVDYFGPIEVRRGRSTVKRYGVIFTCMASRAVHLEVAYSLDTDGCINALRRFISRRGQVVHIRSDNGTNFISANRELKEAISAWNNKQIEKELLQVGVQWSFNPPAGSHYGGAWERIIRMVRNILCSVLHQQTLDDESFHTILCEVESILNDRPITKVSSDPNDLEALTPNHLLLMKGKPALPPGLFEKTDLYVKRRWKQVQYLADLFWKRWIREYLPLLQKRQKWTKERQSFSTGDIVLLLDPTAPRGSWPLGRVLETFLDDKGLV</sequence>
<dbReference type="Pfam" id="PF18701">
    <property type="entry name" value="DUF5641"/>
    <property type="match status" value="1"/>
</dbReference>
<gene>
    <name evidence="2" type="ORF">H4Q32_006644</name>
</gene>
<dbReference type="PANTHER" id="PTHR47331:SF3">
    <property type="match status" value="1"/>
</dbReference>
<evidence type="ECO:0000313" key="3">
    <source>
        <dbReference type="Proteomes" id="UP000830375"/>
    </source>
</evidence>
<dbReference type="InterPro" id="IPR008042">
    <property type="entry name" value="Retrotrans_Pao"/>
</dbReference>
<evidence type="ECO:0000313" key="2">
    <source>
        <dbReference type="EMBL" id="KAI2653238.1"/>
    </source>
</evidence>
<dbReference type="InterPro" id="IPR041588">
    <property type="entry name" value="Integrase_H2C2"/>
</dbReference>
<dbReference type="EMBL" id="JACTAM010000019">
    <property type="protein sequence ID" value="KAI2653238.1"/>
    <property type="molecule type" value="Genomic_DNA"/>
</dbReference>
<keyword evidence="3" id="KW-1185">Reference proteome</keyword>
<protein>
    <submittedName>
        <fullName evidence="2">Pro-Pol polyprotein</fullName>
    </submittedName>
</protein>
<comment type="caution">
    <text evidence="2">The sequence shown here is derived from an EMBL/GenBank/DDBJ whole genome shotgun (WGS) entry which is preliminary data.</text>
</comment>
<name>A0ABQ8LRH4_LABRO</name>
<dbReference type="SUPFAM" id="SSF53098">
    <property type="entry name" value="Ribonuclease H-like"/>
    <property type="match status" value="1"/>
</dbReference>
<dbReference type="Pfam" id="PF05380">
    <property type="entry name" value="Peptidase_A17"/>
    <property type="match status" value="1"/>
</dbReference>
<organism evidence="2 3">
    <name type="scientific">Labeo rohita</name>
    <name type="common">Indian major carp</name>
    <name type="synonym">Cyprinus rohita</name>
    <dbReference type="NCBI Taxonomy" id="84645"/>
    <lineage>
        <taxon>Eukaryota</taxon>
        <taxon>Metazoa</taxon>
        <taxon>Chordata</taxon>
        <taxon>Craniata</taxon>
        <taxon>Vertebrata</taxon>
        <taxon>Euteleostomi</taxon>
        <taxon>Actinopterygii</taxon>
        <taxon>Neopterygii</taxon>
        <taxon>Teleostei</taxon>
        <taxon>Ostariophysi</taxon>
        <taxon>Cypriniformes</taxon>
        <taxon>Cyprinidae</taxon>
        <taxon>Labeoninae</taxon>
        <taxon>Labeonini</taxon>
        <taxon>Labeo</taxon>
    </lineage>
</organism>
<feature type="domain" description="Integrase catalytic" evidence="1">
    <location>
        <begin position="1023"/>
        <end position="1210"/>
    </location>
</feature>
<proteinExistence type="predicted"/>
<dbReference type="Pfam" id="PF17921">
    <property type="entry name" value="Integrase_H2C2"/>
    <property type="match status" value="1"/>
</dbReference>
<dbReference type="PROSITE" id="PS50994">
    <property type="entry name" value="INTEGRASE"/>
    <property type="match status" value="1"/>
</dbReference>
<dbReference type="InterPro" id="IPR001584">
    <property type="entry name" value="Integrase_cat-core"/>
</dbReference>
<dbReference type="InterPro" id="IPR040676">
    <property type="entry name" value="DUF5641"/>
</dbReference>
<accession>A0ABQ8LRH4</accession>
<dbReference type="Gene3D" id="1.10.340.70">
    <property type="match status" value="1"/>
</dbReference>